<feature type="region of interest" description="Disordered" evidence="1">
    <location>
        <begin position="1"/>
        <end position="21"/>
    </location>
</feature>
<organism evidence="4">
    <name type="scientific">Taenia asiatica</name>
    <name type="common">Asian tapeworm</name>
    <dbReference type="NCBI Taxonomy" id="60517"/>
    <lineage>
        <taxon>Eukaryota</taxon>
        <taxon>Metazoa</taxon>
        <taxon>Spiralia</taxon>
        <taxon>Lophotrochozoa</taxon>
        <taxon>Platyhelminthes</taxon>
        <taxon>Cestoda</taxon>
        <taxon>Eucestoda</taxon>
        <taxon>Cyclophyllidea</taxon>
        <taxon>Taeniidae</taxon>
        <taxon>Taenia</taxon>
    </lineage>
</organism>
<dbReference type="AlphaFoldDB" id="A0A0R3WGW9"/>
<dbReference type="Proteomes" id="UP000282613">
    <property type="component" value="Unassembled WGS sequence"/>
</dbReference>
<sequence length="88" mass="9298">MHRQPTPSPPRRVEASSQASVLAHPPSCSLFTTTAATIPTASHTVTTNAACTQATMPTSAHPTVPTSTDKNMANFHNAFLRLSLLLSN</sequence>
<dbReference type="WBParaSite" id="TASK_0001011201-mRNA-1">
    <property type="protein sequence ID" value="TASK_0001011201-mRNA-1"/>
    <property type="gene ID" value="TASK_0001011201"/>
</dbReference>
<reference evidence="2 3" key="2">
    <citation type="submission" date="2018-11" db="EMBL/GenBank/DDBJ databases">
        <authorList>
            <consortium name="Pathogen Informatics"/>
        </authorList>
    </citation>
    <scope>NUCLEOTIDE SEQUENCE [LARGE SCALE GENOMIC DNA]</scope>
</reference>
<name>A0A0R3WGW9_TAEAS</name>
<gene>
    <name evidence="2" type="ORF">TASK_LOCUS10113</name>
</gene>
<dbReference type="EMBL" id="UYRS01020384">
    <property type="protein sequence ID" value="VDK48803.1"/>
    <property type="molecule type" value="Genomic_DNA"/>
</dbReference>
<evidence type="ECO:0000313" key="3">
    <source>
        <dbReference type="Proteomes" id="UP000282613"/>
    </source>
</evidence>
<evidence type="ECO:0000313" key="2">
    <source>
        <dbReference type="EMBL" id="VDK48803.1"/>
    </source>
</evidence>
<feature type="compositionally biased region" description="Pro residues" evidence="1">
    <location>
        <begin position="1"/>
        <end position="10"/>
    </location>
</feature>
<protein>
    <submittedName>
        <fullName evidence="2 4">Uncharacterized protein</fullName>
    </submittedName>
</protein>
<keyword evidence="3" id="KW-1185">Reference proteome</keyword>
<reference evidence="4" key="1">
    <citation type="submission" date="2017-02" db="UniProtKB">
        <authorList>
            <consortium name="WormBaseParasite"/>
        </authorList>
    </citation>
    <scope>IDENTIFICATION</scope>
</reference>
<evidence type="ECO:0000313" key="4">
    <source>
        <dbReference type="WBParaSite" id="TASK_0001011201-mRNA-1"/>
    </source>
</evidence>
<evidence type="ECO:0000256" key="1">
    <source>
        <dbReference type="SAM" id="MobiDB-lite"/>
    </source>
</evidence>
<proteinExistence type="predicted"/>
<accession>A0A0R3WGW9</accession>